<sequence length="247" mass="26669">MGSIAAVSPAILAAGIRKVGSGLHATHSGNSGIGVVTMSLVVAIDGPGGSGKSTVAYRLAAMLLLPMLSTGLYFRTVAWGLSSVVLPDQDDDTADINDWFDHHEVAVEGQVGLLDGRALDEELRSKRVQEVLAQVSANPTVRRRILELERAEIAKLGSCVVEGRDIGSVVWPDAVCKFYLVARLKVRLERRPEEGLQLLDRDLKDTTRYHAPLKVAEDAFVVDNSDESLDVLIARMGDLVKLRAKSC</sequence>
<gene>
    <name evidence="9" type="primary">cmk</name>
    <name evidence="9" type="ORF">FEAC_22160</name>
</gene>
<protein>
    <recommendedName>
        <fullName evidence="1">(d)CMP kinase</fullName>
        <ecNumber evidence="1">2.7.4.25</ecNumber>
    </recommendedName>
</protein>
<dbReference type="Proteomes" id="UP000032336">
    <property type="component" value="Unassembled WGS sequence"/>
</dbReference>
<name>A0A0D8FUT7_9ACTN</name>
<dbReference type="GeneID" id="78373270"/>
<evidence type="ECO:0000256" key="3">
    <source>
        <dbReference type="ARBA" id="ARBA00022741"/>
    </source>
</evidence>
<comment type="catalytic activity">
    <reaction evidence="6">
        <text>dCMP + ATP = dCDP + ADP</text>
        <dbReference type="Rhea" id="RHEA:25094"/>
        <dbReference type="ChEBI" id="CHEBI:30616"/>
        <dbReference type="ChEBI" id="CHEBI:57566"/>
        <dbReference type="ChEBI" id="CHEBI:58593"/>
        <dbReference type="ChEBI" id="CHEBI:456216"/>
        <dbReference type="EC" id="2.7.4.25"/>
    </reaction>
</comment>
<keyword evidence="5" id="KW-0067">ATP-binding</keyword>
<organism evidence="9 10">
    <name type="scientific">Ferrimicrobium acidiphilum DSM 19497</name>
    <dbReference type="NCBI Taxonomy" id="1121877"/>
    <lineage>
        <taxon>Bacteria</taxon>
        <taxon>Bacillati</taxon>
        <taxon>Actinomycetota</taxon>
        <taxon>Acidimicrobiia</taxon>
        <taxon>Acidimicrobiales</taxon>
        <taxon>Acidimicrobiaceae</taxon>
        <taxon>Ferrimicrobium</taxon>
    </lineage>
</organism>
<evidence type="ECO:0000256" key="6">
    <source>
        <dbReference type="ARBA" id="ARBA00047615"/>
    </source>
</evidence>
<dbReference type="AlphaFoldDB" id="A0A0D8FUT7"/>
<dbReference type="SUPFAM" id="SSF52540">
    <property type="entry name" value="P-loop containing nucleoside triphosphate hydrolases"/>
    <property type="match status" value="1"/>
</dbReference>
<keyword evidence="4 9" id="KW-0418">Kinase</keyword>
<comment type="caution">
    <text evidence="9">The sequence shown here is derived from an EMBL/GenBank/DDBJ whole genome shotgun (WGS) entry which is preliminary data.</text>
</comment>
<dbReference type="InterPro" id="IPR027417">
    <property type="entry name" value="P-loop_NTPase"/>
</dbReference>
<dbReference type="GO" id="GO:0036431">
    <property type="term" value="F:dCMP kinase activity"/>
    <property type="evidence" value="ECO:0007669"/>
    <property type="project" value="InterPro"/>
</dbReference>
<reference evidence="9 10" key="1">
    <citation type="submission" date="2015-01" db="EMBL/GenBank/DDBJ databases">
        <title>Draft genome of the acidophilic iron oxidizer Ferrimicrobium acidiphilum strain T23.</title>
        <authorList>
            <person name="Poehlein A."/>
            <person name="Eisen S."/>
            <person name="Schloemann M."/>
            <person name="Johnson B.D."/>
            <person name="Daniel R."/>
            <person name="Muehling M."/>
        </authorList>
    </citation>
    <scope>NUCLEOTIDE SEQUENCE [LARGE SCALE GENOMIC DNA]</scope>
    <source>
        <strain evidence="9 10">T23</strain>
    </source>
</reference>
<evidence type="ECO:0000256" key="2">
    <source>
        <dbReference type="ARBA" id="ARBA00022679"/>
    </source>
</evidence>
<dbReference type="eggNOG" id="COG0283">
    <property type="taxonomic scope" value="Bacteria"/>
</dbReference>
<evidence type="ECO:0000256" key="1">
    <source>
        <dbReference type="ARBA" id="ARBA00012906"/>
    </source>
</evidence>
<dbReference type="Gene3D" id="3.40.50.300">
    <property type="entry name" value="P-loop containing nucleotide triphosphate hydrolases"/>
    <property type="match status" value="1"/>
</dbReference>
<comment type="catalytic activity">
    <reaction evidence="7">
        <text>CMP + ATP = CDP + ADP</text>
        <dbReference type="Rhea" id="RHEA:11600"/>
        <dbReference type="ChEBI" id="CHEBI:30616"/>
        <dbReference type="ChEBI" id="CHEBI:58069"/>
        <dbReference type="ChEBI" id="CHEBI:60377"/>
        <dbReference type="ChEBI" id="CHEBI:456216"/>
        <dbReference type="EC" id="2.7.4.25"/>
    </reaction>
</comment>
<evidence type="ECO:0000313" key="10">
    <source>
        <dbReference type="Proteomes" id="UP000032336"/>
    </source>
</evidence>
<keyword evidence="10" id="KW-1185">Reference proteome</keyword>
<evidence type="ECO:0000256" key="7">
    <source>
        <dbReference type="ARBA" id="ARBA00048478"/>
    </source>
</evidence>
<evidence type="ECO:0000256" key="5">
    <source>
        <dbReference type="ARBA" id="ARBA00022840"/>
    </source>
</evidence>
<dbReference type="OrthoDB" id="9807434at2"/>
<dbReference type="InterPro" id="IPR011994">
    <property type="entry name" value="Cytidylate_kinase_dom"/>
</dbReference>
<dbReference type="EMBL" id="JXUW01000023">
    <property type="protein sequence ID" value="KJE76022.1"/>
    <property type="molecule type" value="Genomic_DNA"/>
</dbReference>
<dbReference type="CDD" id="cd02020">
    <property type="entry name" value="CMPK"/>
    <property type="match status" value="1"/>
</dbReference>
<keyword evidence="2 9" id="KW-0808">Transferase</keyword>
<keyword evidence="3" id="KW-0547">Nucleotide-binding</keyword>
<feature type="domain" description="Cytidylate kinase" evidence="8">
    <location>
        <begin position="42"/>
        <end position="240"/>
    </location>
</feature>
<dbReference type="GO" id="GO:0036430">
    <property type="term" value="F:CMP kinase activity"/>
    <property type="evidence" value="ECO:0007669"/>
    <property type="project" value="RHEA"/>
</dbReference>
<accession>A0A0D8FUT7</accession>
<dbReference type="RefSeq" id="WP_052566224.1">
    <property type="nucleotide sequence ID" value="NZ_JQKF01000026.1"/>
</dbReference>
<dbReference type="GO" id="GO:0005524">
    <property type="term" value="F:ATP binding"/>
    <property type="evidence" value="ECO:0007669"/>
    <property type="project" value="UniProtKB-KW"/>
</dbReference>
<dbReference type="EC" id="2.7.4.25" evidence="1"/>
<proteinExistence type="predicted"/>
<evidence type="ECO:0000259" key="8">
    <source>
        <dbReference type="Pfam" id="PF02224"/>
    </source>
</evidence>
<dbReference type="STRING" id="1121877.FEAC_22160"/>
<evidence type="ECO:0000313" key="9">
    <source>
        <dbReference type="EMBL" id="KJE76022.1"/>
    </source>
</evidence>
<dbReference type="Pfam" id="PF02224">
    <property type="entry name" value="Cytidylate_kin"/>
    <property type="match status" value="1"/>
</dbReference>
<evidence type="ECO:0000256" key="4">
    <source>
        <dbReference type="ARBA" id="ARBA00022777"/>
    </source>
</evidence>